<dbReference type="SUPFAM" id="SSF52087">
    <property type="entry name" value="CRAL/TRIO domain"/>
    <property type="match status" value="1"/>
</dbReference>
<comment type="caution">
    <text evidence="3">The sequence shown here is derived from an EMBL/GenBank/DDBJ whole genome shotgun (WGS) entry which is preliminary data.</text>
</comment>
<feature type="coiled-coil region" evidence="1">
    <location>
        <begin position="340"/>
        <end position="393"/>
    </location>
</feature>
<dbReference type="InterPro" id="IPR036865">
    <property type="entry name" value="CRAL-TRIO_dom_sf"/>
</dbReference>
<dbReference type="PANTHER" id="PTHR46590">
    <property type="entry name" value="PHOSPHATIDYLINOSITOL TRANSFER PROTEIN CSR1-RELATED"/>
    <property type="match status" value="1"/>
</dbReference>
<dbReference type="InterPro" id="IPR001251">
    <property type="entry name" value="CRAL-TRIO_dom"/>
</dbReference>
<dbReference type="SMART" id="SM00516">
    <property type="entry name" value="SEC14"/>
    <property type="match status" value="1"/>
</dbReference>
<organism evidence="3 4">
    <name type="scientific">Paraglomus brasilianum</name>
    <dbReference type="NCBI Taxonomy" id="144538"/>
    <lineage>
        <taxon>Eukaryota</taxon>
        <taxon>Fungi</taxon>
        <taxon>Fungi incertae sedis</taxon>
        <taxon>Mucoromycota</taxon>
        <taxon>Glomeromycotina</taxon>
        <taxon>Glomeromycetes</taxon>
        <taxon>Paraglomerales</taxon>
        <taxon>Paraglomeraceae</taxon>
        <taxon>Paraglomus</taxon>
    </lineage>
</organism>
<accession>A0A9N9APR0</accession>
<dbReference type="SUPFAM" id="SSF46938">
    <property type="entry name" value="CRAL/TRIO N-terminal domain"/>
    <property type="match status" value="1"/>
</dbReference>
<dbReference type="OrthoDB" id="43460at2759"/>
<dbReference type="PANTHER" id="PTHR46590:SF1">
    <property type="entry name" value="PHOSPHATIDYLINOSITOL TRANSFER PROTEIN CSR1"/>
    <property type="match status" value="1"/>
</dbReference>
<evidence type="ECO:0000259" key="2">
    <source>
        <dbReference type="PROSITE" id="PS50191"/>
    </source>
</evidence>
<dbReference type="PROSITE" id="PS50191">
    <property type="entry name" value="CRAL_TRIO"/>
    <property type="match status" value="1"/>
</dbReference>
<evidence type="ECO:0000256" key="1">
    <source>
        <dbReference type="SAM" id="Coils"/>
    </source>
</evidence>
<dbReference type="EMBL" id="CAJVPI010000463">
    <property type="protein sequence ID" value="CAG8538381.1"/>
    <property type="molecule type" value="Genomic_DNA"/>
</dbReference>
<dbReference type="InterPro" id="IPR052432">
    <property type="entry name" value="PITP/CRAL-TRIO"/>
</dbReference>
<dbReference type="Pfam" id="PF03765">
    <property type="entry name" value="CRAL_TRIO_N"/>
    <property type="match status" value="1"/>
</dbReference>
<gene>
    <name evidence="3" type="ORF">PBRASI_LOCUS4462</name>
</gene>
<dbReference type="SMART" id="SM01100">
    <property type="entry name" value="CRAL_TRIO_N"/>
    <property type="match status" value="1"/>
</dbReference>
<evidence type="ECO:0000313" key="3">
    <source>
        <dbReference type="EMBL" id="CAG8538381.1"/>
    </source>
</evidence>
<name>A0A9N9APR0_9GLOM</name>
<proteinExistence type="predicted"/>
<reference evidence="3" key="1">
    <citation type="submission" date="2021-06" db="EMBL/GenBank/DDBJ databases">
        <authorList>
            <person name="Kallberg Y."/>
            <person name="Tangrot J."/>
            <person name="Rosling A."/>
        </authorList>
    </citation>
    <scope>NUCLEOTIDE SEQUENCE</scope>
    <source>
        <strain evidence="3">BR232B</strain>
    </source>
</reference>
<dbReference type="InterPro" id="IPR036273">
    <property type="entry name" value="CRAL/TRIO_N_dom_sf"/>
</dbReference>
<keyword evidence="1" id="KW-0175">Coiled coil</keyword>
<dbReference type="InterPro" id="IPR011074">
    <property type="entry name" value="CRAL/TRIO_N_dom"/>
</dbReference>
<dbReference type="Pfam" id="PF00650">
    <property type="entry name" value="CRAL_TRIO"/>
    <property type="match status" value="1"/>
</dbReference>
<keyword evidence="4" id="KW-1185">Reference proteome</keyword>
<dbReference type="Proteomes" id="UP000789739">
    <property type="component" value="Unassembled WGS sequence"/>
</dbReference>
<dbReference type="Gene3D" id="3.40.525.10">
    <property type="entry name" value="CRAL-TRIO lipid binding domain"/>
    <property type="match status" value="1"/>
</dbReference>
<evidence type="ECO:0000313" key="4">
    <source>
        <dbReference type="Proteomes" id="UP000789739"/>
    </source>
</evidence>
<dbReference type="CDD" id="cd00170">
    <property type="entry name" value="SEC14"/>
    <property type="match status" value="1"/>
</dbReference>
<dbReference type="AlphaFoldDB" id="A0A9N9APR0"/>
<protein>
    <submittedName>
        <fullName evidence="3">4192_t:CDS:1</fullName>
    </submittedName>
</protein>
<sequence>MSAALAQQQQVKIPTSGRIGNVTSDQQQVLTQFWRMLLDLFADSAPAIQSTKNSKNYLSRKKTTDAIAYDSSSPDKYNEFRELASALELYSISELRQAWWRLISFDDPDGILLRFLRARKWDAHKALAMLVSTLKWNLQSGIESIISDGELGLKQYFEAKRMKGFDHQLTSGKSFLHGFDKEGRPICYINVRHHKKDDQSLEILQKFTLWTMETSRLMVAPPVETACLVFNMDGFSLSNVDYQYINFMIKCFEAYYPESLGFCLVHCAPWVFSVVWKVISPLIDPVVASKIKFTNGANELLEYISSDTLLASLGGNNTWEYKYVPPKSDENARMADTKTKEDKLRIRRELENKFEEITRKWLADPSPANVKEREELKKRLREAQIQLDPYIRARTLYHRIGVIKDDSGCD</sequence>
<feature type="domain" description="CRAL-TRIO" evidence="2">
    <location>
        <begin position="176"/>
        <end position="321"/>
    </location>
</feature>